<evidence type="ECO:0000256" key="1">
    <source>
        <dbReference type="SAM" id="MobiDB-lite"/>
    </source>
</evidence>
<dbReference type="Gene3D" id="3.30.1150.10">
    <property type="match status" value="1"/>
</dbReference>
<protein>
    <submittedName>
        <fullName evidence="3">TonB C-terminal domain-containing protein</fullName>
    </submittedName>
</protein>
<feature type="compositionally biased region" description="Basic and acidic residues" evidence="1">
    <location>
        <begin position="143"/>
        <end position="152"/>
    </location>
</feature>
<feature type="compositionally biased region" description="Basic and acidic residues" evidence="1">
    <location>
        <begin position="127"/>
        <end position="137"/>
    </location>
</feature>
<gene>
    <name evidence="3" type="ORF">LZC95_15430</name>
</gene>
<evidence type="ECO:0000313" key="4">
    <source>
        <dbReference type="Proteomes" id="UP001379533"/>
    </source>
</evidence>
<accession>A0ABZ2KHQ6</accession>
<feature type="region of interest" description="Disordered" evidence="1">
    <location>
        <begin position="82"/>
        <end position="152"/>
    </location>
</feature>
<reference evidence="3 4" key="1">
    <citation type="submission" date="2021-12" db="EMBL/GenBank/DDBJ databases">
        <title>Discovery of the Pendulisporaceae a myxobacterial family with distinct sporulation behavior and unique specialized metabolism.</title>
        <authorList>
            <person name="Garcia R."/>
            <person name="Popoff A."/>
            <person name="Bader C.D."/>
            <person name="Loehr J."/>
            <person name="Walesch S."/>
            <person name="Walt C."/>
            <person name="Boldt J."/>
            <person name="Bunk B."/>
            <person name="Haeckl F.J.F.P.J."/>
            <person name="Gunesch A.P."/>
            <person name="Birkelbach J."/>
            <person name="Nuebel U."/>
            <person name="Pietschmann T."/>
            <person name="Bach T."/>
            <person name="Mueller R."/>
        </authorList>
    </citation>
    <scope>NUCLEOTIDE SEQUENCE [LARGE SCALE GENOMIC DNA]</scope>
    <source>
        <strain evidence="3 4">MSr12523</strain>
    </source>
</reference>
<dbReference type="RefSeq" id="WP_394848833.1">
    <property type="nucleotide sequence ID" value="NZ_CP089982.1"/>
</dbReference>
<sequence length="264" mass="29014">MATRLAWRTAYESDEVALGIALAIALHAIPIAAIILKAMYPSLGEEEKPLVEKPVVAASLLKLGKPMDPLKLPDRIVPRARTAPKHEIVASREEKKKDIPDAGPPPPLAQESDITRLVNKSDPFAEDAGKDRPEEGHAAGVKEGQETDPNKVRAGDMYGALLGNFFHERWAIPTVISQGEANKLCVTFQISIDRRMSIWHMRSEPVRKSGNDLFDDSARSMLQKLLDDRTPLPEPPPEVAEQYRGRALNVGLTGNPHGDSSKCR</sequence>
<evidence type="ECO:0000313" key="3">
    <source>
        <dbReference type="EMBL" id="WXA98221.1"/>
    </source>
</evidence>
<keyword evidence="4" id="KW-1185">Reference proteome</keyword>
<keyword evidence="2" id="KW-0812">Transmembrane</keyword>
<organism evidence="3 4">
    <name type="scientific">Pendulispora brunnea</name>
    <dbReference type="NCBI Taxonomy" id="2905690"/>
    <lineage>
        <taxon>Bacteria</taxon>
        <taxon>Pseudomonadati</taxon>
        <taxon>Myxococcota</taxon>
        <taxon>Myxococcia</taxon>
        <taxon>Myxococcales</taxon>
        <taxon>Sorangiineae</taxon>
        <taxon>Pendulisporaceae</taxon>
        <taxon>Pendulispora</taxon>
    </lineage>
</organism>
<feature type="transmembrane region" description="Helical" evidence="2">
    <location>
        <begin position="16"/>
        <end position="36"/>
    </location>
</feature>
<keyword evidence="2" id="KW-1133">Transmembrane helix</keyword>
<proteinExistence type="predicted"/>
<name>A0ABZ2KHQ6_9BACT</name>
<dbReference type="EMBL" id="CP089982">
    <property type="protein sequence ID" value="WXA98221.1"/>
    <property type="molecule type" value="Genomic_DNA"/>
</dbReference>
<keyword evidence="2" id="KW-0472">Membrane</keyword>
<dbReference type="Proteomes" id="UP001379533">
    <property type="component" value="Chromosome"/>
</dbReference>
<evidence type="ECO:0000256" key="2">
    <source>
        <dbReference type="SAM" id="Phobius"/>
    </source>
</evidence>
<feature type="compositionally biased region" description="Basic and acidic residues" evidence="1">
    <location>
        <begin position="84"/>
        <end position="100"/>
    </location>
</feature>